<feature type="domain" description="RRM" evidence="5">
    <location>
        <begin position="32"/>
        <end position="105"/>
    </location>
</feature>
<keyword evidence="2 3" id="KW-0694">RNA-binding</keyword>
<evidence type="ECO:0000256" key="3">
    <source>
        <dbReference type="PROSITE-ProRule" id="PRU00176"/>
    </source>
</evidence>
<dbReference type="InParanoid" id="H2AUT0"/>
<dbReference type="Gene3D" id="3.30.70.330">
    <property type="match status" value="3"/>
</dbReference>
<dbReference type="PANTHER" id="PTHR47640">
    <property type="entry name" value="TRNA SELENOCYSTEINE 1-ASSOCIATED PROTEIN 1-RELATED-RELATED"/>
    <property type="match status" value="1"/>
</dbReference>
<dbReference type="GO" id="GO:0006376">
    <property type="term" value="P:mRNA splice site recognition"/>
    <property type="evidence" value="ECO:0007669"/>
    <property type="project" value="EnsemblFungi"/>
</dbReference>
<gene>
    <name evidence="6" type="primary">KAFR0D04830</name>
    <name evidence="6" type="ORF">KAFR_0D04830</name>
</gene>
<protein>
    <recommendedName>
        <fullName evidence="5">RRM domain-containing protein</fullName>
    </recommendedName>
</protein>
<dbReference type="InterPro" id="IPR012677">
    <property type="entry name" value="Nucleotide-bd_a/b_plait_sf"/>
</dbReference>
<dbReference type="GO" id="GO:0048026">
    <property type="term" value="P:positive regulation of mRNA splicing, via spliceosome"/>
    <property type="evidence" value="ECO:0007669"/>
    <property type="project" value="EnsemblFungi"/>
</dbReference>
<dbReference type="eggNOG" id="KOG0118">
    <property type="taxonomic scope" value="Eukaryota"/>
</dbReference>
<feature type="domain" description="RRM" evidence="5">
    <location>
        <begin position="244"/>
        <end position="316"/>
    </location>
</feature>
<keyword evidence="1" id="KW-0677">Repeat</keyword>
<keyword evidence="7" id="KW-1185">Reference proteome</keyword>
<dbReference type="SUPFAM" id="SSF54928">
    <property type="entry name" value="RNA-binding domain, RBD"/>
    <property type="match status" value="2"/>
</dbReference>
<evidence type="ECO:0000256" key="1">
    <source>
        <dbReference type="ARBA" id="ARBA00022737"/>
    </source>
</evidence>
<feature type="compositionally biased region" description="Low complexity" evidence="4">
    <location>
        <begin position="14"/>
        <end position="29"/>
    </location>
</feature>
<evidence type="ECO:0000256" key="4">
    <source>
        <dbReference type="SAM" id="MobiDB-lite"/>
    </source>
</evidence>
<dbReference type="EMBL" id="HE650824">
    <property type="protein sequence ID" value="CCF58130.1"/>
    <property type="molecule type" value="Genomic_DNA"/>
</dbReference>
<proteinExistence type="predicted"/>
<dbReference type="GO" id="GO:0071004">
    <property type="term" value="C:U2-type prespliceosome"/>
    <property type="evidence" value="ECO:0007669"/>
    <property type="project" value="EnsemblFungi"/>
</dbReference>
<dbReference type="GeneID" id="13882533"/>
<dbReference type="InterPro" id="IPR035979">
    <property type="entry name" value="RBD_domain_sf"/>
</dbReference>
<dbReference type="AlphaFoldDB" id="H2AUT0"/>
<dbReference type="FunCoup" id="H2AUT0">
    <property type="interactions" value="214"/>
</dbReference>
<reference evidence="6 7" key="1">
    <citation type="journal article" date="2011" name="Proc. Natl. Acad. Sci. U.S.A.">
        <title>Evolutionary erosion of yeast sex chromosomes by mating-type switching accidents.</title>
        <authorList>
            <person name="Gordon J.L."/>
            <person name="Armisen D."/>
            <person name="Proux-Wera E."/>
            <person name="Oheigeartaigh S.S."/>
            <person name="Byrne K.P."/>
            <person name="Wolfe K.H."/>
        </authorList>
    </citation>
    <scope>NUCLEOTIDE SEQUENCE [LARGE SCALE GENOMIC DNA]</scope>
    <source>
        <strain evidence="7">ATCC 22294 / BCRC 22015 / CBS 2517 / CECT 1963 / NBRC 1671 / NRRL Y-8276</strain>
    </source>
</reference>
<dbReference type="PROSITE" id="PS50102">
    <property type="entry name" value="RRM"/>
    <property type="match status" value="3"/>
</dbReference>
<dbReference type="CDD" id="cd12346">
    <property type="entry name" value="RRM3_NGR1_NAM8_like"/>
    <property type="match status" value="1"/>
</dbReference>
<dbReference type="Pfam" id="PF00076">
    <property type="entry name" value="RRM_1"/>
    <property type="match status" value="2"/>
</dbReference>
<accession>H2AUT0</accession>
<dbReference type="OrthoDB" id="446113at2759"/>
<dbReference type="HOGENOM" id="CLU_016304_7_0_1"/>
<sequence>MSFNQTQHYNVRQNSNTVANTNSNNNPVPKGNVLYMGDLDLSWDERVVSQIWASLGEPNVSVKMMNRYCFITFLDSLTASNALLKNGMLIPGYGGKRLKLNWAQASSNASNGYSIFVGDLSPNVTEAQLFDLFINKYASTDHAKIVYDQATGVSRGYGFVRFNSLMDQQHALLEMQGIFLNGRAIKIGMTGNKQGQLQGQQHQGQQQQDFKVPIQSNTPMNQSQFMYPVQQQPTLNHFTDPNNTTVFVGGLSSLVTEDELREYFKPFGTIVYVKIPVGKGCGFVQYIDRVSAENAISKMQGFPIANSRIRLSWGRSAKQTALLQQQLYQQQRQPQLVQQNYSYVPPPMNAKPSNNHNNYYLPGFQTADASSYSNDGDNNDQENINVNATTNAFQRLERGSNASMFT</sequence>
<dbReference type="FunFam" id="3.30.70.330:FF:000065">
    <property type="entry name" value="mRNA binding post-transcriptional regulator"/>
    <property type="match status" value="1"/>
</dbReference>
<feature type="region of interest" description="Disordered" evidence="4">
    <location>
        <begin position="1"/>
        <end position="29"/>
    </location>
</feature>
<dbReference type="InterPro" id="IPR050825">
    <property type="entry name" value="RBM42_RBP45_47-like"/>
</dbReference>
<dbReference type="GO" id="GO:0005685">
    <property type="term" value="C:U1 snRNP"/>
    <property type="evidence" value="ECO:0007669"/>
    <property type="project" value="EnsemblFungi"/>
</dbReference>
<evidence type="ECO:0000313" key="6">
    <source>
        <dbReference type="EMBL" id="CCF58130.1"/>
    </source>
</evidence>
<dbReference type="RefSeq" id="XP_003957265.1">
    <property type="nucleotide sequence ID" value="XM_003957216.1"/>
</dbReference>
<feature type="domain" description="RRM" evidence="5">
    <location>
        <begin position="113"/>
        <end position="192"/>
    </location>
</feature>
<name>H2AUT0_KAZAF</name>
<evidence type="ECO:0000313" key="7">
    <source>
        <dbReference type="Proteomes" id="UP000005220"/>
    </source>
</evidence>
<feature type="compositionally biased region" description="Polar residues" evidence="4">
    <location>
        <begin position="1"/>
        <end position="13"/>
    </location>
</feature>
<dbReference type="GO" id="GO:0005829">
    <property type="term" value="C:cytosol"/>
    <property type="evidence" value="ECO:0007669"/>
    <property type="project" value="TreeGrafter"/>
</dbReference>
<organism evidence="6 7">
    <name type="scientific">Kazachstania africana (strain ATCC 22294 / BCRC 22015 / CBS 2517 / CECT 1963 / NBRC 1671 / NRRL Y-8276)</name>
    <name type="common">Yeast</name>
    <name type="synonym">Kluyveromyces africanus</name>
    <dbReference type="NCBI Taxonomy" id="1071382"/>
    <lineage>
        <taxon>Eukaryota</taxon>
        <taxon>Fungi</taxon>
        <taxon>Dikarya</taxon>
        <taxon>Ascomycota</taxon>
        <taxon>Saccharomycotina</taxon>
        <taxon>Saccharomycetes</taxon>
        <taxon>Saccharomycetales</taxon>
        <taxon>Saccharomycetaceae</taxon>
        <taxon>Kazachstania</taxon>
    </lineage>
</organism>
<dbReference type="Proteomes" id="UP000005220">
    <property type="component" value="Chromosome 4"/>
</dbReference>
<dbReference type="GO" id="GO:0003729">
    <property type="term" value="F:mRNA binding"/>
    <property type="evidence" value="ECO:0007669"/>
    <property type="project" value="EnsemblFungi"/>
</dbReference>
<dbReference type="SMART" id="SM00360">
    <property type="entry name" value="RRM"/>
    <property type="match status" value="3"/>
</dbReference>
<evidence type="ECO:0000259" key="5">
    <source>
        <dbReference type="PROSITE" id="PS50102"/>
    </source>
</evidence>
<evidence type="ECO:0000256" key="2">
    <source>
        <dbReference type="ARBA" id="ARBA00022884"/>
    </source>
</evidence>
<dbReference type="STRING" id="1071382.H2AUT0"/>
<dbReference type="PANTHER" id="PTHR47640:SF10">
    <property type="entry name" value="TRNA SELENOCYSTEINE 1-ASSOCIATED PROTEIN 1-RELATED"/>
    <property type="match status" value="1"/>
</dbReference>
<dbReference type="KEGG" id="kaf:KAFR_0D04830"/>
<dbReference type="InterPro" id="IPR000504">
    <property type="entry name" value="RRM_dom"/>
</dbReference>
<dbReference type="GO" id="GO:0000243">
    <property type="term" value="C:commitment complex"/>
    <property type="evidence" value="ECO:0007669"/>
    <property type="project" value="EnsemblFungi"/>
</dbReference>